<dbReference type="Proteomes" id="UP000231632">
    <property type="component" value="Unassembled WGS sequence"/>
</dbReference>
<evidence type="ECO:0000313" key="4">
    <source>
        <dbReference type="EMBL" id="GAV20345.1"/>
    </source>
</evidence>
<feature type="transmembrane region" description="Helical" evidence="2">
    <location>
        <begin position="223"/>
        <end position="243"/>
    </location>
</feature>
<protein>
    <submittedName>
        <fullName evidence="4">Phosphoserine phosphatase RsbU/P</fullName>
        <ecNumber evidence="4">3.1.3.3</ecNumber>
    </submittedName>
</protein>
<evidence type="ECO:0000256" key="1">
    <source>
        <dbReference type="ARBA" id="ARBA00022801"/>
    </source>
</evidence>
<reference evidence="4 5" key="1">
    <citation type="journal article" date="2017" name="Arch. Microbiol.">
        <title>Mariprofundus micogutta sp. nov., a novel iron-oxidizing zetaproteobacterium isolated from a deep-sea hydrothermal field at the Bayonnaise knoll of the Izu-Ogasawara arc, and a description of Mariprofundales ord. nov. and Zetaproteobacteria classis nov.</title>
        <authorList>
            <person name="Makita H."/>
            <person name="Tanaka E."/>
            <person name="Mitsunobu S."/>
            <person name="Miyazaki M."/>
            <person name="Nunoura T."/>
            <person name="Uematsu K."/>
            <person name="Takaki Y."/>
            <person name="Nishi S."/>
            <person name="Shimamura S."/>
            <person name="Takai K."/>
        </authorList>
    </citation>
    <scope>NUCLEOTIDE SEQUENCE [LARGE SCALE GENOMIC DNA]</scope>
    <source>
        <strain evidence="4 5">ET2</strain>
    </source>
</reference>
<dbReference type="Pfam" id="PF07228">
    <property type="entry name" value="SpoIIE"/>
    <property type="match status" value="1"/>
</dbReference>
<dbReference type="Gene3D" id="6.10.340.10">
    <property type="match status" value="1"/>
</dbReference>
<dbReference type="InterPro" id="IPR052016">
    <property type="entry name" value="Bact_Sigma-Reg"/>
</dbReference>
<feature type="domain" description="HAMP" evidence="3">
    <location>
        <begin position="247"/>
        <end position="299"/>
    </location>
</feature>
<dbReference type="GO" id="GO:0016791">
    <property type="term" value="F:phosphatase activity"/>
    <property type="evidence" value="ECO:0007669"/>
    <property type="project" value="TreeGrafter"/>
</dbReference>
<sequence length="538" mass="59779">MSSSDRNFLSYVIYLWPLVFIFGLGQSVMRINGNAAELGISAVVTIVDMIVFLSLFCGTAWWVFQPLRSSLGKSGEPEKHRRIIENVLMDFPWRALRAYTIAGWGFAFYLIMMISSVALMGEHPFTWRMFVSLALNFCFGAGMLAPSLAVASSIIYSGRLRLKLSQKGLFVSLLSDEHSDRHITSSSHRPWLVFMVTGLFPTLILGLYVYLALGGNDMEEHFILSQSLVLLTMSISASIILVWTISHTLKQVTDTLETGLRHLASGQFKGRVPVLLDDDFGELARGLNTALAGLQEREDLKDSLAIAAEIQQGLLPKHAPVIPFYKLQGFQQTCYSVGGDYYDYIELEDGRVWLMIADVSGKGYPAALTMANLQAMLRGLATVDWPIETAANYLNESFCDSLAAGRFVTMFMAKLQPQSHSLVWMNAGHVPPLLATKDGIKALEASAPPLGLVKSVSYEVVRTELHPGDTLLAYTDGATETSGRVGKEMYGEKRLRAWLLEHLETPVEALPELLLEELNDFGRNEEDDDLTLLCMRRE</sequence>
<dbReference type="STRING" id="1921010.MMIC_P1310"/>
<dbReference type="EC" id="3.1.3.3" evidence="4"/>
<dbReference type="AlphaFoldDB" id="A0A1L8CN52"/>
<dbReference type="InterPro" id="IPR001932">
    <property type="entry name" value="PPM-type_phosphatase-like_dom"/>
</dbReference>
<name>A0A1L8CN52_9PROT</name>
<evidence type="ECO:0000256" key="2">
    <source>
        <dbReference type="SAM" id="Phobius"/>
    </source>
</evidence>
<feature type="transmembrane region" description="Helical" evidence="2">
    <location>
        <begin position="38"/>
        <end position="64"/>
    </location>
</feature>
<dbReference type="SMART" id="SM00331">
    <property type="entry name" value="PP2C_SIG"/>
    <property type="match status" value="1"/>
</dbReference>
<feature type="transmembrane region" description="Helical" evidence="2">
    <location>
        <begin position="133"/>
        <end position="156"/>
    </location>
</feature>
<feature type="transmembrane region" description="Helical" evidence="2">
    <location>
        <begin position="191"/>
        <end position="211"/>
    </location>
</feature>
<dbReference type="SUPFAM" id="SSF81606">
    <property type="entry name" value="PP2C-like"/>
    <property type="match status" value="1"/>
</dbReference>
<comment type="caution">
    <text evidence="4">The sequence shown here is derived from an EMBL/GenBank/DDBJ whole genome shotgun (WGS) entry which is preliminary data.</text>
</comment>
<dbReference type="InterPro" id="IPR036457">
    <property type="entry name" value="PPM-type-like_dom_sf"/>
</dbReference>
<feature type="transmembrane region" description="Helical" evidence="2">
    <location>
        <begin position="12"/>
        <end position="32"/>
    </location>
</feature>
<keyword evidence="2" id="KW-0812">Transmembrane</keyword>
<dbReference type="CDD" id="cd06225">
    <property type="entry name" value="HAMP"/>
    <property type="match status" value="1"/>
</dbReference>
<proteinExistence type="predicted"/>
<dbReference type="InterPro" id="IPR003660">
    <property type="entry name" value="HAMP_dom"/>
</dbReference>
<feature type="transmembrane region" description="Helical" evidence="2">
    <location>
        <begin position="98"/>
        <end position="121"/>
    </location>
</feature>
<organism evidence="4 5">
    <name type="scientific">Mariprofundus micogutta</name>
    <dbReference type="NCBI Taxonomy" id="1921010"/>
    <lineage>
        <taxon>Bacteria</taxon>
        <taxon>Pseudomonadati</taxon>
        <taxon>Pseudomonadota</taxon>
        <taxon>Candidatius Mariprofundia</taxon>
        <taxon>Mariprofundales</taxon>
        <taxon>Mariprofundaceae</taxon>
        <taxon>Mariprofundus</taxon>
    </lineage>
</organism>
<dbReference type="PANTHER" id="PTHR43156">
    <property type="entry name" value="STAGE II SPORULATION PROTEIN E-RELATED"/>
    <property type="match status" value="1"/>
</dbReference>
<dbReference type="PANTHER" id="PTHR43156:SF2">
    <property type="entry name" value="STAGE II SPORULATION PROTEIN E"/>
    <property type="match status" value="1"/>
</dbReference>
<gene>
    <name evidence="4" type="ORF">MMIC_P1310</name>
</gene>
<dbReference type="GO" id="GO:0007165">
    <property type="term" value="P:signal transduction"/>
    <property type="evidence" value="ECO:0007669"/>
    <property type="project" value="InterPro"/>
</dbReference>
<dbReference type="RefSeq" id="WP_072659661.1">
    <property type="nucleotide sequence ID" value="NZ_BDFD01000009.1"/>
</dbReference>
<keyword evidence="2" id="KW-1133">Transmembrane helix</keyword>
<dbReference type="GO" id="GO:0016020">
    <property type="term" value="C:membrane"/>
    <property type="evidence" value="ECO:0007669"/>
    <property type="project" value="InterPro"/>
</dbReference>
<dbReference type="OrthoDB" id="343514at2"/>
<dbReference type="EMBL" id="BDFD01000009">
    <property type="protein sequence ID" value="GAV20345.1"/>
    <property type="molecule type" value="Genomic_DNA"/>
</dbReference>
<keyword evidence="2" id="KW-0472">Membrane</keyword>
<accession>A0A1L8CN52</accession>
<dbReference type="Gene3D" id="3.60.40.10">
    <property type="entry name" value="PPM-type phosphatase domain"/>
    <property type="match status" value="1"/>
</dbReference>
<keyword evidence="1 4" id="KW-0378">Hydrolase</keyword>
<evidence type="ECO:0000313" key="5">
    <source>
        <dbReference type="Proteomes" id="UP000231632"/>
    </source>
</evidence>
<evidence type="ECO:0000259" key="3">
    <source>
        <dbReference type="PROSITE" id="PS50885"/>
    </source>
</evidence>
<dbReference type="PROSITE" id="PS50885">
    <property type="entry name" value="HAMP"/>
    <property type="match status" value="1"/>
</dbReference>
<keyword evidence="5" id="KW-1185">Reference proteome</keyword>
<dbReference type="SMART" id="SM00304">
    <property type="entry name" value="HAMP"/>
    <property type="match status" value="1"/>
</dbReference>